<dbReference type="AlphaFoldDB" id="A0A853BV33"/>
<evidence type="ECO:0008006" key="3">
    <source>
        <dbReference type="Google" id="ProtNLM"/>
    </source>
</evidence>
<organism evidence="1 2">
    <name type="scientific">Streptomonospora nanhaiensis</name>
    <dbReference type="NCBI Taxonomy" id="1323731"/>
    <lineage>
        <taxon>Bacteria</taxon>
        <taxon>Bacillati</taxon>
        <taxon>Actinomycetota</taxon>
        <taxon>Actinomycetes</taxon>
        <taxon>Streptosporangiales</taxon>
        <taxon>Nocardiopsidaceae</taxon>
        <taxon>Streptomonospora</taxon>
    </lineage>
</organism>
<proteinExistence type="predicted"/>
<evidence type="ECO:0000313" key="2">
    <source>
        <dbReference type="Proteomes" id="UP000575985"/>
    </source>
</evidence>
<name>A0A853BV33_9ACTN</name>
<dbReference type="Proteomes" id="UP000575985">
    <property type="component" value="Unassembled WGS sequence"/>
</dbReference>
<protein>
    <recommendedName>
        <fullName evidence="3">DUF1611 domain-containing protein</fullName>
    </recommendedName>
</protein>
<dbReference type="SUPFAM" id="SSF52540">
    <property type="entry name" value="P-loop containing nucleoside triphosphate hydrolases"/>
    <property type="match status" value="1"/>
</dbReference>
<gene>
    <name evidence="1" type="ORF">HNR12_004654</name>
</gene>
<dbReference type="Gene3D" id="3.40.50.300">
    <property type="entry name" value="P-loop containing nucleotide triphosphate hydrolases"/>
    <property type="match status" value="1"/>
</dbReference>
<dbReference type="EMBL" id="JACCFO010000001">
    <property type="protein sequence ID" value="NYI98377.1"/>
    <property type="molecule type" value="Genomic_DNA"/>
</dbReference>
<evidence type="ECO:0000313" key="1">
    <source>
        <dbReference type="EMBL" id="NYI98377.1"/>
    </source>
</evidence>
<dbReference type="RefSeq" id="WP_179769536.1">
    <property type="nucleotide sequence ID" value="NZ_JACCFO010000001.1"/>
</dbReference>
<keyword evidence="2" id="KW-1185">Reference proteome</keyword>
<sequence length="383" mass="39073">MTVPPASAVSGVELHRLSDARRAALKVSYTVRALDRDRPERVLSGPGVRPRHGDIVLARVVEIGKHTRLESAVGRRAHLYPGDEVLVAYGARYAPDQFEAEPPEDLRPCHLVAAGGIASEVVSAHAGMAAPTRLEPVGLVADATGAPVNMADLADAPAPRERNGRGGLAALPGGAPAVSIAVVGTSMNAGKTTTGAALVRGLTAAGHRVGAAKITGTGAGGDRWMYQDAGAVAAVDFTDAGLATTYRVPVGRILASAHRLLDRLLRAGADALVLEVADGVLQPETAELLRHGGLAELAHGCVFAAGDAAGALYGTERVRAAGLPVLAAGGRMTASPLAVRESQQLLDAPVYGNDDLAAPAIAAGLVSRLRMGPVLDPVAERTA</sequence>
<accession>A0A853BV33</accession>
<dbReference type="InterPro" id="IPR027417">
    <property type="entry name" value="P-loop_NTPase"/>
</dbReference>
<comment type="caution">
    <text evidence="1">The sequence shown here is derived from an EMBL/GenBank/DDBJ whole genome shotgun (WGS) entry which is preliminary data.</text>
</comment>
<reference evidence="1 2" key="1">
    <citation type="submission" date="2020-07" db="EMBL/GenBank/DDBJ databases">
        <title>Sequencing the genomes of 1000 actinobacteria strains.</title>
        <authorList>
            <person name="Klenk H.-P."/>
        </authorList>
    </citation>
    <scope>NUCLEOTIDE SEQUENCE [LARGE SCALE GENOMIC DNA]</scope>
    <source>
        <strain evidence="1 2">DSM 45927</strain>
    </source>
</reference>